<sequence length="114" mass="12554">MIFTSSMDGRKCLLVSENDAPDVIVVITDSNGMLPINLETETLVLSVFPSDAMDAPFLSRTTLVGREGANEWYCEHVGYRPDSEEHTDIEDLIDRVGAHMLLRAQDDIALNASA</sequence>
<name>A0ABZ2XN60_9RHOO</name>
<protein>
    <submittedName>
        <fullName evidence="1">Uncharacterized protein</fullName>
    </submittedName>
</protein>
<geneLocation type="plasmid" evidence="1 2">
    <name>unnamed1</name>
</geneLocation>
<evidence type="ECO:0000313" key="2">
    <source>
        <dbReference type="Proteomes" id="UP001479520"/>
    </source>
</evidence>
<dbReference type="EMBL" id="CP151407">
    <property type="protein sequence ID" value="WZJ23327.1"/>
    <property type="molecule type" value="Genomic_DNA"/>
</dbReference>
<dbReference type="Proteomes" id="UP001479520">
    <property type="component" value="Plasmid unnamed1"/>
</dbReference>
<keyword evidence="2" id="KW-1185">Reference proteome</keyword>
<reference evidence="1 2" key="1">
    <citation type="submission" date="2024-04" db="EMBL/GenBank/DDBJ databases">
        <title>Dissimilatory iodate-reducing microorganisms contribute to the enrichment of iodine in groundwater.</title>
        <authorList>
            <person name="Jiang Z."/>
        </authorList>
    </citation>
    <scope>NUCLEOTIDE SEQUENCE [LARGE SCALE GENOMIC DNA]</scope>
    <source>
        <strain evidence="1 2">NCP973</strain>
        <plasmid evidence="1 2">unnamed1</plasmid>
    </source>
</reference>
<evidence type="ECO:0000313" key="1">
    <source>
        <dbReference type="EMBL" id="WZJ23327.1"/>
    </source>
</evidence>
<keyword evidence="1" id="KW-0614">Plasmid</keyword>
<organism evidence="1 2">
    <name type="scientific">Azonexus hydrophilus</name>
    <dbReference type="NCBI Taxonomy" id="418702"/>
    <lineage>
        <taxon>Bacteria</taxon>
        <taxon>Pseudomonadati</taxon>
        <taxon>Pseudomonadota</taxon>
        <taxon>Betaproteobacteria</taxon>
        <taxon>Rhodocyclales</taxon>
        <taxon>Azonexaceae</taxon>
        <taxon>Azonexus</taxon>
    </lineage>
</organism>
<gene>
    <name evidence="1" type="ORF">AADV58_18120</name>
</gene>
<proteinExistence type="predicted"/>
<accession>A0ABZ2XN60</accession>
<dbReference type="RefSeq" id="WP_341744666.1">
    <property type="nucleotide sequence ID" value="NZ_CP151407.1"/>
</dbReference>